<dbReference type="Proteomes" id="UP001177003">
    <property type="component" value="Chromosome 3"/>
</dbReference>
<dbReference type="EMBL" id="OX465079">
    <property type="protein sequence ID" value="CAI9275766.1"/>
    <property type="molecule type" value="Genomic_DNA"/>
</dbReference>
<gene>
    <name evidence="2" type="ORF">LSALG_LOCUS15786</name>
</gene>
<sequence>MNKKKKKNTLGEQKKKPTEGDHNSRSSQPSSPTTLSSPPVAARLAFFPGASSLLSLSLFTRFFPKKTMYRWHSQGNTNIFDAFKCVLKDRYMDRMKHIRIKSEDMTINEGKPVPPSHSTYFEGCITTAKAHKWRKNSKIAQQNCKAANANGFTARHIAGSIGFDEHCKHLEAYLQGLVKKYGEDPSNHKDDTGVWEETQIKRKGKKKGDIYGIGASYIHFLVSGSPSSESTQSDSTQQEVDRLHAQVSTMEQQQQQMKEQMEMYMRMMNMSGNQPRAPPNNPHEDN</sequence>
<accession>A0AA35YKP5</accession>
<reference evidence="2" key="1">
    <citation type="submission" date="2023-04" db="EMBL/GenBank/DDBJ databases">
        <authorList>
            <person name="Vijverberg K."/>
            <person name="Xiong W."/>
            <person name="Schranz E."/>
        </authorList>
    </citation>
    <scope>NUCLEOTIDE SEQUENCE</scope>
</reference>
<name>A0AA35YKP5_LACSI</name>
<feature type="compositionally biased region" description="Low complexity" evidence="1">
    <location>
        <begin position="224"/>
        <end position="238"/>
    </location>
</feature>
<dbReference type="PANTHER" id="PTHR33411:SF33">
    <property type="entry name" value="TRANSPOSASE, PTTA_EN_SPM, PLANT-RELATED"/>
    <property type="match status" value="1"/>
</dbReference>
<feature type="compositionally biased region" description="Low complexity" evidence="1">
    <location>
        <begin position="250"/>
        <end position="270"/>
    </location>
</feature>
<feature type="compositionally biased region" description="Low complexity" evidence="1">
    <location>
        <begin position="25"/>
        <end position="37"/>
    </location>
</feature>
<dbReference type="AlphaFoldDB" id="A0AA35YKP5"/>
<feature type="region of interest" description="Disordered" evidence="1">
    <location>
        <begin position="224"/>
        <end position="286"/>
    </location>
</feature>
<evidence type="ECO:0000313" key="3">
    <source>
        <dbReference type="Proteomes" id="UP001177003"/>
    </source>
</evidence>
<keyword evidence="3" id="KW-1185">Reference proteome</keyword>
<dbReference type="PANTHER" id="PTHR33411">
    <property type="entry name" value="OS08G0392500 PROTEIN"/>
    <property type="match status" value="1"/>
</dbReference>
<proteinExistence type="predicted"/>
<organism evidence="2 3">
    <name type="scientific">Lactuca saligna</name>
    <name type="common">Willowleaf lettuce</name>
    <dbReference type="NCBI Taxonomy" id="75948"/>
    <lineage>
        <taxon>Eukaryota</taxon>
        <taxon>Viridiplantae</taxon>
        <taxon>Streptophyta</taxon>
        <taxon>Embryophyta</taxon>
        <taxon>Tracheophyta</taxon>
        <taxon>Spermatophyta</taxon>
        <taxon>Magnoliopsida</taxon>
        <taxon>eudicotyledons</taxon>
        <taxon>Gunneridae</taxon>
        <taxon>Pentapetalae</taxon>
        <taxon>asterids</taxon>
        <taxon>campanulids</taxon>
        <taxon>Asterales</taxon>
        <taxon>Asteraceae</taxon>
        <taxon>Cichorioideae</taxon>
        <taxon>Cichorieae</taxon>
        <taxon>Lactucinae</taxon>
        <taxon>Lactuca</taxon>
    </lineage>
</organism>
<feature type="compositionally biased region" description="Pro residues" evidence="1">
    <location>
        <begin position="276"/>
        <end position="286"/>
    </location>
</feature>
<evidence type="ECO:0000256" key="1">
    <source>
        <dbReference type="SAM" id="MobiDB-lite"/>
    </source>
</evidence>
<feature type="region of interest" description="Disordered" evidence="1">
    <location>
        <begin position="1"/>
        <end position="37"/>
    </location>
</feature>
<evidence type="ECO:0000313" key="2">
    <source>
        <dbReference type="EMBL" id="CAI9275766.1"/>
    </source>
</evidence>
<feature type="compositionally biased region" description="Basic and acidic residues" evidence="1">
    <location>
        <begin position="12"/>
        <end position="24"/>
    </location>
</feature>
<protein>
    <submittedName>
        <fullName evidence="2">Uncharacterized protein</fullName>
    </submittedName>
</protein>